<dbReference type="InterPro" id="IPR012334">
    <property type="entry name" value="Pectin_lyas_fold"/>
</dbReference>
<comment type="caution">
    <text evidence="1">The sequence shown here is derived from an EMBL/GenBank/DDBJ whole genome shotgun (WGS) entry which is preliminary data.</text>
</comment>
<proteinExistence type="predicted"/>
<dbReference type="Gene3D" id="2.160.20.10">
    <property type="entry name" value="Single-stranded right-handed beta-helix, Pectin lyase-like"/>
    <property type="match status" value="1"/>
</dbReference>
<accession>T0GKX9</accession>
<dbReference type="Proteomes" id="UP000015525">
    <property type="component" value="Unassembled WGS sequence"/>
</dbReference>
<reference evidence="1 2" key="1">
    <citation type="journal article" date="2013" name="Genome Announc.">
        <title>Draft Genome Sequence of Sphingobium quisquiliarum Strain P25T, a Novel Hexachlorocyclohexane (HCH)-Degrading Bacterium Isolated from an HCH Dumpsite.</title>
        <authorList>
            <person name="Kumar Singh A."/>
            <person name="Sangwan N."/>
            <person name="Sharma A."/>
            <person name="Gupta V."/>
            <person name="Khurana J.P."/>
            <person name="Lal R."/>
        </authorList>
    </citation>
    <scope>NUCLEOTIDE SEQUENCE [LARGE SCALE GENOMIC DNA]</scope>
    <source>
        <strain evidence="1 2">P25</strain>
    </source>
</reference>
<evidence type="ECO:0000313" key="2">
    <source>
        <dbReference type="Proteomes" id="UP000015525"/>
    </source>
</evidence>
<keyword evidence="2" id="KW-1185">Reference proteome</keyword>
<name>T0GKX9_9SPHN</name>
<evidence type="ECO:0000313" key="1">
    <source>
        <dbReference type="EMBL" id="EQB04476.1"/>
    </source>
</evidence>
<dbReference type="EMBL" id="ATHO01000128">
    <property type="protein sequence ID" value="EQB04476.1"/>
    <property type="molecule type" value="Genomic_DNA"/>
</dbReference>
<protein>
    <submittedName>
        <fullName evidence="1">Uncharacterized protein</fullName>
    </submittedName>
</protein>
<dbReference type="SUPFAM" id="SSF51126">
    <property type="entry name" value="Pectin lyase-like"/>
    <property type="match status" value="1"/>
</dbReference>
<dbReference type="PATRIC" id="fig|1329909.3.peg.2665"/>
<dbReference type="InterPro" id="IPR011050">
    <property type="entry name" value="Pectin_lyase_fold/virulence"/>
</dbReference>
<organism evidence="1 2">
    <name type="scientific">Sphingobium quisquiliarum P25</name>
    <dbReference type="NCBI Taxonomy" id="1329909"/>
    <lineage>
        <taxon>Bacteria</taxon>
        <taxon>Pseudomonadati</taxon>
        <taxon>Pseudomonadota</taxon>
        <taxon>Alphaproteobacteria</taxon>
        <taxon>Sphingomonadales</taxon>
        <taxon>Sphingomonadaceae</taxon>
        <taxon>Sphingobium</taxon>
    </lineage>
</organism>
<dbReference type="AlphaFoldDB" id="T0GKX9"/>
<gene>
    <name evidence="1" type="ORF">L288_13875</name>
</gene>
<sequence length="771" mass="81840">MLRLRHSQTRDSIWRGALRASVILVTACGGSSSNIVGGANGAGTGSPNTSPSSSTAPIIFNAPQSAQAGDIIYLQGENFGPAPAVVMQSSGSNPERRLRIVNHVGDWLAAEIPADAGPALAVRVVSGALSSATVSLNAPIIYNFDSIATAPGGAFRIFGRNLMLASYTPRVDVDGVAASVDLAASGPEMLVVRAPSNLTQKQAVAVRVDNGGGLAPATADQTIEIVAGAGHNIFGGEAGWLDLFASLLGRIAQVDCSGNRSASQAIQTQADALARSGGGMISLSAGVCTLDSSIVLPSNIILQGAGQNATQLLYRSDYPLSAIQKQVIAIRDLTLTNAGASEGPILHKSRFLLLQNVTMNFGTQRQSFFDGNENTLVTGCTFNQTGSMNQQSPYLFSDSNGLIFQNNVTRLVMGAAAFERTRNSYIGKNLFRRDASRQDEAGALHMMTVDFASGIAIIGNVFDTVNGPITNRTRNDGEAILTEGGGAIRTESIGTVEAADANSITDSRFSAKLGPFSQMPGNYGIAIVAGRGAGQTRSVRSVNGSVLTVDHPWNSIPDATSKYAAFVWGLQKALIRDNVFSQMPRGVWLYQTAIRHVLISGNHFLESGGVYLRSYQNLDTGMFDPIYDVDILDNEVKNLTLSWPSYLTSMFVNADARAFGIAMIGIRFRDNSITAHNPPFTLSSEEYAGNEGYFAMMRVENNTRYEPMAVPRVLGTIFQRNSCTDCEVAYRIGTGSGGTVISAARTSGRGEFFEDWRTTASAEKAVNTVIE</sequence>